<dbReference type="AlphaFoldDB" id="A0A2H5Y4K4"/>
<dbReference type="Pfam" id="PF08241">
    <property type="entry name" value="Methyltransf_11"/>
    <property type="match status" value="1"/>
</dbReference>
<organism evidence="2 3">
    <name type="scientific">Candidatus Thermoflexus japonica</name>
    <dbReference type="NCBI Taxonomy" id="2035417"/>
    <lineage>
        <taxon>Bacteria</taxon>
        <taxon>Bacillati</taxon>
        <taxon>Chloroflexota</taxon>
        <taxon>Thermoflexia</taxon>
        <taxon>Thermoflexales</taxon>
        <taxon>Thermoflexaceae</taxon>
        <taxon>Thermoflexus</taxon>
    </lineage>
</organism>
<comment type="caution">
    <text evidence="2">The sequence shown here is derived from an EMBL/GenBank/DDBJ whole genome shotgun (WGS) entry which is preliminary data.</text>
</comment>
<dbReference type="Proteomes" id="UP000236642">
    <property type="component" value="Unassembled WGS sequence"/>
</dbReference>
<evidence type="ECO:0000313" key="3">
    <source>
        <dbReference type="Proteomes" id="UP000236642"/>
    </source>
</evidence>
<reference evidence="3" key="1">
    <citation type="submission" date="2017-09" db="EMBL/GenBank/DDBJ databases">
        <title>Metaegenomics of thermophilic ammonia-oxidizing enrichment culture.</title>
        <authorList>
            <person name="Kato S."/>
            <person name="Suzuki K."/>
        </authorList>
    </citation>
    <scope>NUCLEOTIDE SEQUENCE [LARGE SCALE GENOMIC DNA]</scope>
</reference>
<dbReference type="EC" id="2.1.1.-" evidence="2"/>
<dbReference type="PANTHER" id="PTHR43591">
    <property type="entry name" value="METHYLTRANSFERASE"/>
    <property type="match status" value="1"/>
</dbReference>
<protein>
    <submittedName>
        <fullName evidence="2">Putative methyltransferase YcgJ</fullName>
        <ecNumber evidence="2">2.1.1.-</ecNumber>
    </submittedName>
</protein>
<proteinExistence type="predicted"/>
<dbReference type="GO" id="GO:0008757">
    <property type="term" value="F:S-adenosylmethionine-dependent methyltransferase activity"/>
    <property type="evidence" value="ECO:0007669"/>
    <property type="project" value="InterPro"/>
</dbReference>
<dbReference type="CDD" id="cd02440">
    <property type="entry name" value="AdoMet_MTases"/>
    <property type="match status" value="1"/>
</dbReference>
<dbReference type="EMBL" id="BEHY01000008">
    <property type="protein sequence ID" value="GBD08367.1"/>
    <property type="molecule type" value="Genomic_DNA"/>
</dbReference>
<evidence type="ECO:0000313" key="2">
    <source>
        <dbReference type="EMBL" id="GBD08367.1"/>
    </source>
</evidence>
<name>A0A2H5Y4K4_9CHLR</name>
<evidence type="ECO:0000259" key="1">
    <source>
        <dbReference type="Pfam" id="PF08241"/>
    </source>
</evidence>
<keyword evidence="2" id="KW-0808">Transferase</keyword>
<accession>A0A2H5Y4K4</accession>
<gene>
    <name evidence="2" type="primary">ycgJ_1</name>
    <name evidence="2" type="ORF">HRbin22_00604</name>
</gene>
<dbReference type="Gene3D" id="3.40.50.150">
    <property type="entry name" value="Vaccinia Virus protein VP39"/>
    <property type="match status" value="1"/>
</dbReference>
<dbReference type="InterPro" id="IPR029063">
    <property type="entry name" value="SAM-dependent_MTases_sf"/>
</dbReference>
<dbReference type="InterPro" id="IPR013216">
    <property type="entry name" value="Methyltransf_11"/>
</dbReference>
<keyword evidence="2" id="KW-0489">Methyltransferase</keyword>
<feature type="domain" description="Methyltransferase type 11" evidence="1">
    <location>
        <begin position="2"/>
        <end position="74"/>
    </location>
</feature>
<dbReference type="SUPFAM" id="SSF53335">
    <property type="entry name" value="S-adenosyl-L-methionine-dependent methyltransferases"/>
    <property type="match status" value="1"/>
</dbReference>
<dbReference type="PANTHER" id="PTHR43591:SF24">
    <property type="entry name" value="2-METHOXY-6-POLYPRENYL-1,4-BENZOQUINOL METHYLASE, MITOCHONDRIAL"/>
    <property type="match status" value="1"/>
</dbReference>
<dbReference type="GO" id="GO:0032259">
    <property type="term" value="P:methylation"/>
    <property type="evidence" value="ECO:0007669"/>
    <property type="project" value="UniProtKB-KW"/>
</dbReference>
<sequence length="188" mass="20968">MGLDLTPAMGAEFMRQARAQGFPRIQFVVGMVETLPFPDGAFHWVTCRRAAHHFPHPPRALAEMRRVLAPGGRLGIADMIAPADPEAARFLNELERIRDPSHQRALGLEEWREQMYGAGLSVISVEVVEEIQPWEQWWFPVPLDAPAAARALAYAARAGPEAGEVLLRRPEGLAIRKRRGILVAVREP</sequence>